<sequence length="175" mass="19391">MHLIYHHGWPYTCKACMLALEHGLIQHIAFQKAVVCPILFPVWSDNNEAVAVYNPMVKIPCLVPEVMSTLHACADGIMDAAVLITCELHIRKRRGLKFDDWIEGQKVKILGGLDRFEAAASGGVLRKPVFIGSPPGKEWGAAEAVSASKIQYHGSIYKDLPKQQPEQLTFLTIVD</sequence>
<protein>
    <submittedName>
        <fullName evidence="1">Uncharacterized protein</fullName>
    </submittedName>
</protein>
<gene>
    <name evidence="1" type="ORF">CC80DRAFT_596486</name>
</gene>
<dbReference type="Gene3D" id="1.20.1050.10">
    <property type="match status" value="1"/>
</dbReference>
<dbReference type="Proteomes" id="UP000800035">
    <property type="component" value="Unassembled WGS sequence"/>
</dbReference>
<evidence type="ECO:0000313" key="2">
    <source>
        <dbReference type="Proteomes" id="UP000800035"/>
    </source>
</evidence>
<organism evidence="1 2">
    <name type="scientific">Byssothecium circinans</name>
    <dbReference type="NCBI Taxonomy" id="147558"/>
    <lineage>
        <taxon>Eukaryota</taxon>
        <taxon>Fungi</taxon>
        <taxon>Dikarya</taxon>
        <taxon>Ascomycota</taxon>
        <taxon>Pezizomycotina</taxon>
        <taxon>Dothideomycetes</taxon>
        <taxon>Pleosporomycetidae</taxon>
        <taxon>Pleosporales</taxon>
        <taxon>Massarineae</taxon>
        <taxon>Massarinaceae</taxon>
        <taxon>Byssothecium</taxon>
    </lineage>
</organism>
<dbReference type="OrthoDB" id="202840at2759"/>
<dbReference type="AlphaFoldDB" id="A0A6A5TUU2"/>
<keyword evidence="2" id="KW-1185">Reference proteome</keyword>
<evidence type="ECO:0000313" key="1">
    <source>
        <dbReference type="EMBL" id="KAF1952697.1"/>
    </source>
</evidence>
<accession>A0A6A5TUU2</accession>
<reference evidence="1" key="1">
    <citation type="journal article" date="2020" name="Stud. Mycol.">
        <title>101 Dothideomycetes genomes: a test case for predicting lifestyles and emergence of pathogens.</title>
        <authorList>
            <person name="Haridas S."/>
            <person name="Albert R."/>
            <person name="Binder M."/>
            <person name="Bloem J."/>
            <person name="Labutti K."/>
            <person name="Salamov A."/>
            <person name="Andreopoulos B."/>
            <person name="Baker S."/>
            <person name="Barry K."/>
            <person name="Bills G."/>
            <person name="Bluhm B."/>
            <person name="Cannon C."/>
            <person name="Castanera R."/>
            <person name="Culley D."/>
            <person name="Daum C."/>
            <person name="Ezra D."/>
            <person name="Gonzalez J."/>
            <person name="Henrissat B."/>
            <person name="Kuo A."/>
            <person name="Liang C."/>
            <person name="Lipzen A."/>
            <person name="Lutzoni F."/>
            <person name="Magnuson J."/>
            <person name="Mondo S."/>
            <person name="Nolan M."/>
            <person name="Ohm R."/>
            <person name="Pangilinan J."/>
            <person name="Park H.-J."/>
            <person name="Ramirez L."/>
            <person name="Alfaro M."/>
            <person name="Sun H."/>
            <person name="Tritt A."/>
            <person name="Yoshinaga Y."/>
            <person name="Zwiers L.-H."/>
            <person name="Turgeon B."/>
            <person name="Goodwin S."/>
            <person name="Spatafora J."/>
            <person name="Crous P."/>
            <person name="Grigoriev I."/>
        </authorList>
    </citation>
    <scope>NUCLEOTIDE SEQUENCE</scope>
    <source>
        <strain evidence="1">CBS 675.92</strain>
    </source>
</reference>
<proteinExistence type="predicted"/>
<name>A0A6A5TUU2_9PLEO</name>
<dbReference type="EMBL" id="ML977009">
    <property type="protein sequence ID" value="KAF1952697.1"/>
    <property type="molecule type" value="Genomic_DNA"/>
</dbReference>